<dbReference type="OrthoDB" id="8451574at2"/>
<keyword evidence="3" id="KW-1185">Reference proteome</keyword>
<organism evidence="2 3">
    <name type="scientific">Parvibaculum lavamentivorans (strain DS-1 / DSM 13023 / NCIMB 13966)</name>
    <dbReference type="NCBI Taxonomy" id="402881"/>
    <lineage>
        <taxon>Bacteria</taxon>
        <taxon>Pseudomonadati</taxon>
        <taxon>Pseudomonadota</taxon>
        <taxon>Alphaproteobacteria</taxon>
        <taxon>Hyphomicrobiales</taxon>
        <taxon>Parvibaculaceae</taxon>
        <taxon>Parvibaculum</taxon>
    </lineage>
</organism>
<evidence type="ECO:0000313" key="3">
    <source>
        <dbReference type="Proteomes" id="UP000006377"/>
    </source>
</evidence>
<feature type="transmembrane region" description="Helical" evidence="1">
    <location>
        <begin position="43"/>
        <end position="65"/>
    </location>
</feature>
<dbReference type="HOGENOM" id="CLU_173788_0_0_5"/>
<dbReference type="InterPro" id="IPR053803">
    <property type="entry name" value="DUF6949"/>
</dbReference>
<evidence type="ECO:0000256" key="1">
    <source>
        <dbReference type="SAM" id="Phobius"/>
    </source>
</evidence>
<keyword evidence="1" id="KW-0812">Transmembrane</keyword>
<dbReference type="RefSeq" id="WP_012111551.1">
    <property type="nucleotide sequence ID" value="NC_009719.1"/>
</dbReference>
<keyword evidence="1" id="KW-0472">Membrane</keyword>
<dbReference type="AlphaFoldDB" id="A7HWF6"/>
<keyword evidence="1" id="KW-1133">Transmembrane helix</keyword>
<feature type="transmembrane region" description="Helical" evidence="1">
    <location>
        <begin position="77"/>
        <end position="101"/>
    </location>
</feature>
<accession>A7HWF6</accession>
<dbReference type="EMBL" id="CP000774">
    <property type="protein sequence ID" value="ABS64239.1"/>
    <property type="molecule type" value="Genomic_DNA"/>
</dbReference>
<dbReference type="KEGG" id="pla:Plav_2631"/>
<gene>
    <name evidence="2" type="ordered locus">Plav_2631</name>
</gene>
<sequence>MHQFSALFFSVATGFIAAGLVSSFYRLVTNKPPSFQLASETMLWQVVGIVTLIFAGPTVILRNALRAQVFENRPPFWMVLSGCIAMMWSFLSGVFLLGVMLSA</sequence>
<dbReference type="STRING" id="402881.Plav_2631"/>
<evidence type="ECO:0000313" key="2">
    <source>
        <dbReference type="EMBL" id="ABS64239.1"/>
    </source>
</evidence>
<proteinExistence type="predicted"/>
<dbReference type="Proteomes" id="UP000006377">
    <property type="component" value="Chromosome"/>
</dbReference>
<protein>
    <submittedName>
        <fullName evidence="2">Uncharacterized protein</fullName>
    </submittedName>
</protein>
<name>A7HWF6_PARL1</name>
<dbReference type="Pfam" id="PF22258">
    <property type="entry name" value="DUF6949"/>
    <property type="match status" value="1"/>
</dbReference>
<reference evidence="2 3" key="1">
    <citation type="journal article" date="2011" name="Stand. Genomic Sci.">
        <title>Complete genome sequence of Parvibaculum lavamentivorans type strain (DS-1(T)).</title>
        <authorList>
            <person name="Schleheck D."/>
            <person name="Weiss M."/>
            <person name="Pitluck S."/>
            <person name="Bruce D."/>
            <person name="Land M.L."/>
            <person name="Han S."/>
            <person name="Saunders E."/>
            <person name="Tapia R."/>
            <person name="Detter C."/>
            <person name="Brettin T."/>
            <person name="Han J."/>
            <person name="Woyke T."/>
            <person name="Goodwin L."/>
            <person name="Pennacchio L."/>
            <person name="Nolan M."/>
            <person name="Cook A.M."/>
            <person name="Kjelleberg S."/>
            <person name="Thomas T."/>
        </authorList>
    </citation>
    <scope>NUCLEOTIDE SEQUENCE [LARGE SCALE GENOMIC DNA]</scope>
    <source>
        <strain evidence="3">DS-1 / DSM 13023 / NCIMB 13966</strain>
    </source>
</reference>